<dbReference type="InterPro" id="IPR006349">
    <property type="entry name" value="PGP_euk"/>
</dbReference>
<dbReference type="NCBIfam" id="TIGR01460">
    <property type="entry name" value="HAD-SF-IIA"/>
    <property type="match status" value="1"/>
</dbReference>
<dbReference type="Pfam" id="PF13242">
    <property type="entry name" value="Hydrolase_like"/>
    <property type="match status" value="1"/>
</dbReference>
<evidence type="ECO:0000256" key="2">
    <source>
        <dbReference type="PIRSR" id="PIRSR000915-1"/>
    </source>
</evidence>
<dbReference type="PIRSF" id="PIRSF000915">
    <property type="entry name" value="PGP-type_phosphatase"/>
    <property type="match status" value="1"/>
</dbReference>
<dbReference type="InterPro" id="IPR006357">
    <property type="entry name" value="HAD-SF_hydro_IIA"/>
</dbReference>
<keyword evidence="1" id="KW-0378">Hydrolase</keyword>
<dbReference type="InterPro" id="IPR036412">
    <property type="entry name" value="HAD-like_sf"/>
</dbReference>
<protein>
    <submittedName>
        <fullName evidence="5">Putative phosphoglycolate/pyridoxal phosphate phosphatase family</fullName>
    </submittedName>
</protein>
<feature type="non-terminal residue" evidence="5">
    <location>
        <position position="1"/>
    </location>
</feature>
<dbReference type="AlphaFoldDB" id="A0A023F0H6"/>
<dbReference type="EMBL" id="GBBI01003757">
    <property type="protein sequence ID" value="JAC14955.1"/>
    <property type="molecule type" value="mRNA"/>
</dbReference>
<sequence length="302" mass="33137">NLNSLNELERKEFFDSIDTFLTDCDGVTWLSSEVIPGAVDVINRLKEVGKSVFFVSNNSTKTRMDLLKKSVKLGFQVTVDEMITSAWLTSIYFKSLNFNKKVFIVGRKAVAEELNEVGIECFGFGPDPYKPGATIEDHVTLEPGVGAVVVGHDIDISYPKMTKACNYLKDPNCLFVGTNIDPILPLAGGVRAPGAGTFVKTIETCSDREAVIIGKPSEISVDIVMKSKDINPKRAIMIGDRCITDIAFGNACAMQTLLVLSGIETLEAVKEYEKNKQHNLIPTYYADSIADLLNIIEDGLKK</sequence>
<keyword evidence="4" id="KW-0460">Magnesium</keyword>
<organism evidence="5">
    <name type="scientific">Triatoma infestans</name>
    <name type="common">Assassin bug</name>
    <dbReference type="NCBI Taxonomy" id="30076"/>
    <lineage>
        <taxon>Eukaryota</taxon>
        <taxon>Metazoa</taxon>
        <taxon>Ecdysozoa</taxon>
        <taxon>Arthropoda</taxon>
        <taxon>Hexapoda</taxon>
        <taxon>Insecta</taxon>
        <taxon>Pterygota</taxon>
        <taxon>Neoptera</taxon>
        <taxon>Paraneoptera</taxon>
        <taxon>Hemiptera</taxon>
        <taxon>Heteroptera</taxon>
        <taxon>Panheteroptera</taxon>
        <taxon>Cimicomorpha</taxon>
        <taxon>Reduviidae</taxon>
        <taxon>Triatominae</taxon>
        <taxon>Triatoma</taxon>
    </lineage>
</organism>
<feature type="active site" description="Nucleophile" evidence="2">
    <location>
        <position position="25"/>
    </location>
</feature>
<name>A0A023F0H6_TRIIF</name>
<evidence type="ECO:0000256" key="3">
    <source>
        <dbReference type="PIRSR" id="PIRSR000915-2"/>
    </source>
</evidence>
<dbReference type="PANTHER" id="PTHR19288">
    <property type="entry name" value="4-NITROPHENYLPHOSPHATASE-RELATED"/>
    <property type="match status" value="1"/>
</dbReference>
<evidence type="ECO:0000313" key="5">
    <source>
        <dbReference type="EMBL" id="JAC14955.1"/>
    </source>
</evidence>
<feature type="binding site" evidence="4">
    <location>
        <position position="25"/>
    </location>
    <ligand>
        <name>Mg(2+)</name>
        <dbReference type="ChEBI" id="CHEBI:18420"/>
    </ligand>
</feature>
<evidence type="ECO:0000256" key="1">
    <source>
        <dbReference type="ARBA" id="ARBA00022801"/>
    </source>
</evidence>
<feature type="active site" description="Nucleophile" evidence="2">
    <location>
        <position position="23"/>
    </location>
</feature>
<dbReference type="GO" id="GO:0046872">
    <property type="term" value="F:metal ion binding"/>
    <property type="evidence" value="ECO:0007669"/>
    <property type="project" value="UniProtKB-KW"/>
</dbReference>
<comment type="cofactor">
    <cofactor evidence="4">
        <name>Mg(2+)</name>
        <dbReference type="ChEBI" id="CHEBI:18420"/>
    </cofactor>
    <text evidence="4">Divalent metal ions. Mg(2+) is the most effective.</text>
</comment>
<evidence type="ECO:0000256" key="4">
    <source>
        <dbReference type="PIRSR" id="PIRSR000915-3"/>
    </source>
</evidence>
<dbReference type="NCBIfam" id="TIGR01452">
    <property type="entry name" value="PGP_euk"/>
    <property type="match status" value="1"/>
</dbReference>
<feature type="binding site" evidence="3">
    <location>
        <begin position="56"/>
        <end position="58"/>
    </location>
    <ligand>
        <name>substrate</name>
    </ligand>
</feature>
<feature type="binding site" evidence="4">
    <location>
        <position position="240"/>
    </location>
    <ligand>
        <name>Mg(2+)</name>
        <dbReference type="ChEBI" id="CHEBI:18420"/>
    </ligand>
</feature>
<dbReference type="InterPro" id="IPR023214">
    <property type="entry name" value="HAD_sf"/>
</dbReference>
<dbReference type="Pfam" id="PF13344">
    <property type="entry name" value="Hydrolase_6"/>
    <property type="match status" value="1"/>
</dbReference>
<feature type="binding site" evidence="4">
    <location>
        <position position="23"/>
    </location>
    <ligand>
        <name>Mg(2+)</name>
        <dbReference type="ChEBI" id="CHEBI:18420"/>
    </ligand>
</feature>
<accession>A0A023F0H6</accession>
<dbReference type="GO" id="GO:0016791">
    <property type="term" value="F:phosphatase activity"/>
    <property type="evidence" value="ECO:0007669"/>
    <property type="project" value="InterPro"/>
</dbReference>
<dbReference type="GO" id="GO:0005737">
    <property type="term" value="C:cytoplasm"/>
    <property type="evidence" value="ECO:0007669"/>
    <property type="project" value="TreeGrafter"/>
</dbReference>
<proteinExistence type="evidence at transcript level"/>
<dbReference type="SUPFAM" id="SSF56784">
    <property type="entry name" value="HAD-like"/>
    <property type="match status" value="1"/>
</dbReference>
<dbReference type="Gene3D" id="3.40.50.1000">
    <property type="entry name" value="HAD superfamily/HAD-like"/>
    <property type="match status" value="2"/>
</dbReference>
<feature type="binding site" evidence="3">
    <location>
        <position position="215"/>
    </location>
    <ligand>
        <name>substrate</name>
    </ligand>
</feature>
<reference evidence="5" key="1">
    <citation type="journal article" date="2014" name="PLoS Negl. Trop. Dis.">
        <title>An updated insight into the Sialotranscriptome of Triatoma infestans: developmental stage and geographic variations.</title>
        <authorList>
            <person name="Schwarz A."/>
            <person name="Medrano-Mercado N."/>
            <person name="Schaub G.A."/>
            <person name="Struchiner C.J."/>
            <person name="Bargues M.D."/>
            <person name="Levy M.Z."/>
            <person name="Ribeiro J.M."/>
        </authorList>
    </citation>
    <scope>NUCLEOTIDE SEQUENCE</scope>
    <source>
        <strain evidence="5">Chile</strain>
        <tissue evidence="5">Salivary glands</tissue>
    </source>
</reference>
<keyword evidence="4" id="KW-0479">Metal-binding</keyword>
<dbReference type="PANTHER" id="PTHR19288:SF93">
    <property type="entry name" value="FI11325P-RELATED"/>
    <property type="match status" value="1"/>
</dbReference>